<evidence type="ECO:0000259" key="1">
    <source>
        <dbReference type="Pfam" id="PF00534"/>
    </source>
</evidence>
<evidence type="ECO:0000259" key="2">
    <source>
        <dbReference type="Pfam" id="PF13439"/>
    </source>
</evidence>
<dbReference type="GO" id="GO:0016757">
    <property type="term" value="F:glycosyltransferase activity"/>
    <property type="evidence" value="ECO:0007669"/>
    <property type="project" value="UniProtKB-KW"/>
</dbReference>
<keyword evidence="3" id="KW-0328">Glycosyltransferase</keyword>
<sequence length="369" mass="41681">MIKVIHTEWSDGWGGQEIRTISESLALKEKYGVNVIIACRSNAKIATKAKEAGLGVVFFDFKGAFDVKSIIALVKFIKQNNINILNSHSGKDTWVGGLAAKIAGIKFIRTRHLSNAISSSRLNFINELADFIITTGESVKDAMIKNNRINPQKILSIPTGVDDTKFKSELYDKDECLKKFGLENDKIYIGMLSVLRAIKRHDIFLKIALNLHEKYPNALFVIAGSGPQEQNIRDFIKNNNMQEYVKMLGHQENTAMFLKAIDIYMMISENEGVPQSLMQALLMQKASIATNVGSVSDLYDGKNFKLVDFDEIKIQNALENLLQNSNEREILEQNAREFVKNNFTKDIMAKKIYQIYTNLLNAKKNNFLS</sequence>
<dbReference type="PANTHER" id="PTHR45871">
    <property type="entry name" value="N-ACETYLGLUCOSAMINYL-PHOSPHATIDYLINOSITOL BIOSYNTHETIC PROTEIN"/>
    <property type="match status" value="1"/>
</dbReference>
<protein>
    <submittedName>
        <fullName evidence="3">Glycosyltransferase</fullName>
        <ecNumber evidence="3">2.4.-.-</ecNumber>
    </submittedName>
</protein>
<dbReference type="Gene3D" id="3.40.50.2000">
    <property type="entry name" value="Glycogen Phosphorylase B"/>
    <property type="match status" value="2"/>
</dbReference>
<accession>A0ABT7HMZ5</accession>
<dbReference type="EMBL" id="JANURM010000001">
    <property type="protein sequence ID" value="MDL0088010.1"/>
    <property type="molecule type" value="Genomic_DNA"/>
</dbReference>
<dbReference type="InterPro" id="IPR028098">
    <property type="entry name" value="Glyco_trans_4-like_N"/>
</dbReference>
<evidence type="ECO:0000313" key="5">
    <source>
        <dbReference type="Proteomes" id="UP001173801"/>
    </source>
</evidence>
<comment type="caution">
    <text evidence="3">The sequence shown here is derived from an EMBL/GenBank/DDBJ whole genome shotgun (WGS) entry which is preliminary data.</text>
</comment>
<organism evidence="3 5">
    <name type="scientific">Campylobacter gastrosuis</name>
    <dbReference type="NCBI Taxonomy" id="2974576"/>
    <lineage>
        <taxon>Bacteria</taxon>
        <taxon>Pseudomonadati</taxon>
        <taxon>Campylobacterota</taxon>
        <taxon>Epsilonproteobacteria</taxon>
        <taxon>Campylobacterales</taxon>
        <taxon>Campylobacteraceae</taxon>
        <taxon>Campylobacter</taxon>
    </lineage>
</organism>
<dbReference type="Pfam" id="PF13439">
    <property type="entry name" value="Glyco_transf_4"/>
    <property type="match status" value="1"/>
</dbReference>
<dbReference type="SUPFAM" id="SSF53756">
    <property type="entry name" value="UDP-Glycosyltransferase/glycogen phosphorylase"/>
    <property type="match status" value="1"/>
</dbReference>
<reference evidence="3" key="2">
    <citation type="journal article" date="2023" name="Microorganisms">
        <title>Isolation and Genomic Characteristics of Cat-Borne Campylobacter felis sp. nov. and Sheep-Borne Campylobacter ovis sp. nov.</title>
        <authorList>
            <person name="Wang H."/>
            <person name="Li Y."/>
            <person name="Gu Y."/>
            <person name="Zhou G."/>
            <person name="Chen X."/>
            <person name="Zhang X."/>
            <person name="Shao Z."/>
            <person name="Zhang J."/>
            <person name="Zhang M."/>
        </authorList>
    </citation>
    <scope>NUCLEOTIDE SEQUENCE</scope>
    <source>
        <strain evidence="3">PS10</strain>
    </source>
</reference>
<evidence type="ECO:0000313" key="3">
    <source>
        <dbReference type="EMBL" id="MDL0087799.1"/>
    </source>
</evidence>
<dbReference type="Proteomes" id="UP001173801">
    <property type="component" value="Unassembled WGS sequence"/>
</dbReference>
<keyword evidence="5" id="KW-1185">Reference proteome</keyword>
<dbReference type="Pfam" id="PF00534">
    <property type="entry name" value="Glycos_transf_1"/>
    <property type="match status" value="1"/>
</dbReference>
<proteinExistence type="predicted"/>
<dbReference type="PANTHER" id="PTHR45871:SF1">
    <property type="entry name" value="PHOSPHATIDYLINOSITOL N-ACETYLGLUCOSAMINYLTRANSFERASE SUBUNIT A"/>
    <property type="match status" value="1"/>
</dbReference>
<dbReference type="EMBL" id="JANURM010000001">
    <property type="protein sequence ID" value="MDL0087799.1"/>
    <property type="molecule type" value="Genomic_DNA"/>
</dbReference>
<dbReference type="EC" id="2.4.-.-" evidence="3"/>
<reference evidence="3" key="1">
    <citation type="submission" date="2022-08" db="EMBL/GenBank/DDBJ databases">
        <authorList>
            <person name="Wang H."/>
        </authorList>
    </citation>
    <scope>NUCLEOTIDE SEQUENCE</scope>
    <source>
        <strain evidence="3">PS10</strain>
    </source>
</reference>
<dbReference type="InterPro" id="IPR001296">
    <property type="entry name" value="Glyco_trans_1"/>
</dbReference>
<gene>
    <name evidence="3" type="ORF">NYG85_00210</name>
    <name evidence="4" type="ORF">NYG85_01285</name>
</gene>
<feature type="domain" description="Glycosyl transferase family 1" evidence="1">
    <location>
        <begin position="173"/>
        <end position="337"/>
    </location>
</feature>
<feature type="domain" description="Glycosyltransferase subfamily 4-like N-terminal" evidence="2">
    <location>
        <begin position="13"/>
        <end position="164"/>
    </location>
</feature>
<name>A0ABT7HMZ5_9BACT</name>
<evidence type="ECO:0000313" key="4">
    <source>
        <dbReference type="EMBL" id="MDL0088010.1"/>
    </source>
</evidence>
<dbReference type="RefSeq" id="WP_284936530.1">
    <property type="nucleotide sequence ID" value="NZ_JANURM010000001.1"/>
</dbReference>
<keyword evidence="3" id="KW-0808">Transferase</keyword>